<dbReference type="Gene3D" id="2.60.300.12">
    <property type="entry name" value="HesB-like domain"/>
    <property type="match status" value="1"/>
</dbReference>
<dbReference type="InterPro" id="IPR035903">
    <property type="entry name" value="HesB-like_dom_sf"/>
</dbReference>
<sequence length="106" mass="11762">MKLTITELAMDKINELKGSSNPYLLLQYDTDGCGCGVNGVPTIDFVADKYETHMEVENESIPTIVDKMQSVFFAENMKLDFVNGMFRLSGPEGMLNPFISTPVCTI</sequence>
<proteinExistence type="predicted"/>
<reference evidence="2" key="1">
    <citation type="journal article" date="2014" name="Int. J. Syst. Evol. Microbiol.">
        <title>Complete genome sequence of Corynebacterium casei LMG S-19264T (=DSM 44701T), isolated from a smear-ripened cheese.</title>
        <authorList>
            <consortium name="US DOE Joint Genome Institute (JGI-PGF)"/>
            <person name="Walter F."/>
            <person name="Albersmeier A."/>
            <person name="Kalinowski J."/>
            <person name="Ruckert C."/>
        </authorList>
    </citation>
    <scope>NUCLEOTIDE SEQUENCE</scope>
    <source>
        <strain evidence="2">CGMCC 1.12408</strain>
    </source>
</reference>
<dbReference type="AlphaFoldDB" id="A0A916W5J5"/>
<dbReference type="SUPFAM" id="SSF89360">
    <property type="entry name" value="HesB-like domain"/>
    <property type="match status" value="1"/>
</dbReference>
<evidence type="ECO:0000313" key="2">
    <source>
        <dbReference type="EMBL" id="GGA67669.1"/>
    </source>
</evidence>
<evidence type="ECO:0000259" key="1">
    <source>
        <dbReference type="Pfam" id="PF01521"/>
    </source>
</evidence>
<gene>
    <name evidence="2" type="ORF">GCM10008025_09370</name>
</gene>
<feature type="domain" description="Core" evidence="1">
    <location>
        <begin position="1"/>
        <end position="97"/>
    </location>
</feature>
<organism evidence="2 3">
    <name type="scientific">Ornithinibacillus halotolerans</name>
    <dbReference type="NCBI Taxonomy" id="1274357"/>
    <lineage>
        <taxon>Bacteria</taxon>
        <taxon>Bacillati</taxon>
        <taxon>Bacillota</taxon>
        <taxon>Bacilli</taxon>
        <taxon>Bacillales</taxon>
        <taxon>Bacillaceae</taxon>
        <taxon>Ornithinibacillus</taxon>
    </lineage>
</organism>
<protein>
    <recommendedName>
        <fullName evidence="1">Core domain-containing protein</fullName>
    </recommendedName>
</protein>
<evidence type="ECO:0000313" key="3">
    <source>
        <dbReference type="Proteomes" id="UP000613512"/>
    </source>
</evidence>
<dbReference type="InterPro" id="IPR000361">
    <property type="entry name" value="ATAP_core_dom"/>
</dbReference>
<dbReference type="Pfam" id="PF01521">
    <property type="entry name" value="Fe-S_biosyn"/>
    <property type="match status" value="1"/>
</dbReference>
<accession>A0A916W5J5</accession>
<comment type="caution">
    <text evidence="2">The sequence shown here is derived from an EMBL/GenBank/DDBJ whole genome shotgun (WGS) entry which is preliminary data.</text>
</comment>
<reference evidence="2" key="2">
    <citation type="submission" date="2020-09" db="EMBL/GenBank/DDBJ databases">
        <authorList>
            <person name="Sun Q."/>
            <person name="Zhou Y."/>
        </authorList>
    </citation>
    <scope>NUCLEOTIDE SEQUENCE</scope>
    <source>
        <strain evidence="2">CGMCC 1.12408</strain>
    </source>
</reference>
<keyword evidence="3" id="KW-1185">Reference proteome</keyword>
<dbReference type="Proteomes" id="UP000613512">
    <property type="component" value="Unassembled WGS sequence"/>
</dbReference>
<dbReference type="EMBL" id="BMEY01000004">
    <property type="protein sequence ID" value="GGA67669.1"/>
    <property type="molecule type" value="Genomic_DNA"/>
</dbReference>
<dbReference type="RefSeq" id="WP_188383538.1">
    <property type="nucleotide sequence ID" value="NZ_BMEY01000004.1"/>
</dbReference>
<name>A0A916W5J5_9BACI</name>